<reference evidence="1" key="1">
    <citation type="submission" date="2020-10" db="EMBL/GenBank/DDBJ databases">
        <title>Taxonomic study of unclassified bacteria belonging to the class Ktedonobacteria.</title>
        <authorList>
            <person name="Yabe S."/>
            <person name="Wang C.M."/>
            <person name="Zheng Y."/>
            <person name="Sakai Y."/>
            <person name="Cavaletti L."/>
            <person name="Monciardini P."/>
            <person name="Donadio S."/>
        </authorList>
    </citation>
    <scope>NUCLEOTIDE SEQUENCE</scope>
    <source>
        <strain evidence="1">ID150040</strain>
    </source>
</reference>
<dbReference type="Proteomes" id="UP000597444">
    <property type="component" value="Unassembled WGS sequence"/>
</dbReference>
<evidence type="ECO:0000313" key="1">
    <source>
        <dbReference type="EMBL" id="GHP00674.1"/>
    </source>
</evidence>
<protein>
    <submittedName>
        <fullName evidence="1">Uncharacterized protein</fullName>
    </submittedName>
</protein>
<gene>
    <name evidence="1" type="ORF">KSF_107210</name>
</gene>
<dbReference type="RefSeq" id="WP_220211262.1">
    <property type="nucleotide sequence ID" value="NZ_BNJK01000003.1"/>
</dbReference>
<dbReference type="AlphaFoldDB" id="A0A8J3N9D9"/>
<organism evidence="1 2">
    <name type="scientific">Reticulibacter mediterranei</name>
    <dbReference type="NCBI Taxonomy" id="2778369"/>
    <lineage>
        <taxon>Bacteria</taxon>
        <taxon>Bacillati</taxon>
        <taxon>Chloroflexota</taxon>
        <taxon>Ktedonobacteria</taxon>
        <taxon>Ktedonobacterales</taxon>
        <taxon>Reticulibacteraceae</taxon>
        <taxon>Reticulibacter</taxon>
    </lineage>
</organism>
<comment type="caution">
    <text evidence="1">The sequence shown here is derived from an EMBL/GenBank/DDBJ whole genome shotgun (WGS) entry which is preliminary data.</text>
</comment>
<keyword evidence="2" id="KW-1185">Reference proteome</keyword>
<proteinExistence type="predicted"/>
<evidence type="ECO:0000313" key="2">
    <source>
        <dbReference type="Proteomes" id="UP000597444"/>
    </source>
</evidence>
<name>A0A8J3N9D9_9CHLR</name>
<sequence length="235" mass="26381">MKETQPVCLAYYGLAYYGIPSLAHQVIEDIARYAEMSIGDVVEMTAEDLAQGSVSPGILPYSCVLLAVHADAPEEIEEDCLNYLLRTLGKTVGGVASIAGREETQQTCMFHARPGWRMHRPTLQSDGVHWTVELLREDEWELMEAGWESPNHFVDEGEAEVVARNLVLRHDGMMRTRVVSPRGVVLTTFRLQKFLVTGRRGLRERREELSPQLPVPMLHMAREGYQASKAGRSTS</sequence>
<dbReference type="EMBL" id="BNJK01000003">
    <property type="protein sequence ID" value="GHP00674.1"/>
    <property type="molecule type" value="Genomic_DNA"/>
</dbReference>
<accession>A0A8J3N9D9</accession>